<evidence type="ECO:0000313" key="2">
    <source>
        <dbReference type="Proteomes" id="UP000254640"/>
    </source>
</evidence>
<sequence length="127" mass="13861">MKTVKGPGIFLSQFIATQPPFNSLAGLAEWAAGLGYRALQIPCHQPAIFDLEQAAVSQTYCDEVRGTLAGFGLEISELSTHLEGQLVAVNPAYDLAFDNFFACRAARRSRPAYRLGHRYVKACGCCF</sequence>
<accession>A0A379LSE1</accession>
<reference evidence="1 2" key="1">
    <citation type="submission" date="2018-06" db="EMBL/GenBank/DDBJ databases">
        <authorList>
            <consortium name="Pathogen Informatics"/>
            <person name="Doyle S."/>
        </authorList>
    </citation>
    <scope>NUCLEOTIDE SEQUENCE [LARGE SCALE GENOMIC DNA]</scope>
    <source>
        <strain evidence="1 2">NCTC9381</strain>
    </source>
</reference>
<dbReference type="SUPFAM" id="SSF51658">
    <property type="entry name" value="Xylose isomerase-like"/>
    <property type="match status" value="1"/>
</dbReference>
<name>A0A379LSE1_ENTAG</name>
<dbReference type="Proteomes" id="UP000254640">
    <property type="component" value="Unassembled WGS sequence"/>
</dbReference>
<protein>
    <recommendedName>
        <fullName evidence="3">Inosose isomerase</fullName>
    </recommendedName>
</protein>
<dbReference type="EMBL" id="UGSO01000002">
    <property type="protein sequence ID" value="SUE06522.1"/>
    <property type="molecule type" value="Genomic_DNA"/>
</dbReference>
<keyword evidence="2" id="KW-1185">Reference proteome</keyword>
<proteinExistence type="predicted"/>
<evidence type="ECO:0008006" key="3">
    <source>
        <dbReference type="Google" id="ProtNLM"/>
    </source>
</evidence>
<evidence type="ECO:0000313" key="1">
    <source>
        <dbReference type="EMBL" id="SUE06522.1"/>
    </source>
</evidence>
<gene>
    <name evidence="1" type="ORF">NCTC9381_05422</name>
</gene>
<dbReference type="AlphaFoldDB" id="A0A379LSE1"/>
<dbReference type="Gene3D" id="3.20.20.150">
    <property type="entry name" value="Divalent-metal-dependent TIM barrel enzymes"/>
    <property type="match status" value="1"/>
</dbReference>
<organism evidence="1 2">
    <name type="scientific">Enterobacter agglomerans</name>
    <name type="common">Erwinia herbicola</name>
    <name type="synonym">Pantoea agglomerans</name>
    <dbReference type="NCBI Taxonomy" id="549"/>
    <lineage>
        <taxon>Bacteria</taxon>
        <taxon>Pseudomonadati</taxon>
        <taxon>Pseudomonadota</taxon>
        <taxon>Gammaproteobacteria</taxon>
        <taxon>Enterobacterales</taxon>
        <taxon>Erwiniaceae</taxon>
        <taxon>Pantoea</taxon>
        <taxon>Pantoea agglomerans group</taxon>
    </lineage>
</organism>
<dbReference type="InterPro" id="IPR036237">
    <property type="entry name" value="Xyl_isomerase-like_sf"/>
</dbReference>